<evidence type="ECO:0000313" key="3">
    <source>
        <dbReference type="Proteomes" id="UP000663937"/>
    </source>
</evidence>
<dbReference type="AlphaFoldDB" id="A0A8A4ZC58"/>
<feature type="region of interest" description="Disordered" evidence="1">
    <location>
        <begin position="1"/>
        <end position="22"/>
    </location>
</feature>
<reference evidence="2" key="1">
    <citation type="submission" date="2021-03" db="EMBL/GenBank/DDBJ databases">
        <title>Pengzhenrongella sicca gen. nov., sp. nov., a new member of suborder Micrococcineae isolated from High-Arctic tundra soil.</title>
        <authorList>
            <person name="Peng F."/>
        </authorList>
    </citation>
    <scope>NUCLEOTIDE SEQUENCE</scope>
    <source>
        <strain evidence="2">LRZ-2</strain>
    </source>
</reference>
<evidence type="ECO:0000256" key="1">
    <source>
        <dbReference type="SAM" id="MobiDB-lite"/>
    </source>
</evidence>
<accession>A0A8A4ZC58</accession>
<organism evidence="2 3">
    <name type="scientific">Pengzhenrongella sicca</name>
    <dbReference type="NCBI Taxonomy" id="2819238"/>
    <lineage>
        <taxon>Bacteria</taxon>
        <taxon>Bacillati</taxon>
        <taxon>Actinomycetota</taxon>
        <taxon>Actinomycetes</taxon>
        <taxon>Micrococcales</taxon>
        <taxon>Pengzhenrongella</taxon>
    </lineage>
</organism>
<dbReference type="Proteomes" id="UP000663937">
    <property type="component" value="Chromosome"/>
</dbReference>
<dbReference type="EMBL" id="CP071868">
    <property type="protein sequence ID" value="QTE28599.1"/>
    <property type="molecule type" value="Genomic_DNA"/>
</dbReference>
<sequence length="97" mass="10011">MSKADGRGEASSSDTGTSDGQDELAAQLREFARTVQQQPDPHETLVEIVRAAVALVPGCDEASISVVLGRRHVTSEAASGELPAIVDALQEGLGEGP</sequence>
<name>A0A8A4ZC58_9MICO</name>
<protein>
    <submittedName>
        <fullName evidence="2">Uncharacterized protein</fullName>
    </submittedName>
</protein>
<dbReference type="RefSeq" id="WP_227422839.1">
    <property type="nucleotide sequence ID" value="NZ_CP071868.1"/>
</dbReference>
<dbReference type="KEGG" id="psic:J4E96_14690"/>
<gene>
    <name evidence="2" type="ORF">J4E96_14690</name>
</gene>
<proteinExistence type="predicted"/>
<keyword evidence="3" id="KW-1185">Reference proteome</keyword>
<evidence type="ECO:0000313" key="2">
    <source>
        <dbReference type="EMBL" id="QTE28599.1"/>
    </source>
</evidence>